<dbReference type="EMBL" id="SNRW01009479">
    <property type="protein sequence ID" value="KAA6377938.1"/>
    <property type="molecule type" value="Genomic_DNA"/>
</dbReference>
<feature type="domain" description="Reverse transcriptase" evidence="1">
    <location>
        <begin position="1"/>
        <end position="86"/>
    </location>
</feature>
<sequence length="352" mass="40741">MCFGLKHAQLTFYKTLRPVIKLIREELGVRIVAYCDDIIIIHEEREKLDSISQSIINILTNFGWKISIKKSKLQPTQYITFLGWEINVQKDQLMMTIERQNKIRQIIARWRRVVQKGTHVKVKYLASFIGSLNFLLLQIRRGRLHMRKLNKVKAQIAQQMGWNSELFLNYIIIQEFFLWKAEVDKNKPIYATIVQPQAILSTDASMNSWGAFLKQLNPEEQIPFQGDWDPFLKAGQVQPLKIETDNSSAAFNINPGAAATELAKLVDRTLETAEKLNIQLHAFHIPGLQNKVPDSLSRLATSGDYMIDQEILDEALHILKIRPTINMFANRKNRRCKRFMSLIPDNWAVAQD</sequence>
<gene>
    <name evidence="2" type="ORF">EZS28_026536</name>
</gene>
<comment type="caution">
    <text evidence="2">The sequence shown here is derived from an EMBL/GenBank/DDBJ whole genome shotgun (WGS) entry which is preliminary data.</text>
</comment>
<dbReference type="InterPro" id="IPR043502">
    <property type="entry name" value="DNA/RNA_pol_sf"/>
</dbReference>
<protein>
    <recommendedName>
        <fullName evidence="1">Reverse transcriptase domain-containing protein</fullName>
    </recommendedName>
</protein>
<dbReference type="PANTHER" id="PTHR33050">
    <property type="entry name" value="REVERSE TRANSCRIPTASE DOMAIN-CONTAINING PROTEIN"/>
    <property type="match status" value="1"/>
</dbReference>
<dbReference type="InterPro" id="IPR052055">
    <property type="entry name" value="Hepadnavirus_pol/RT"/>
</dbReference>
<dbReference type="SUPFAM" id="SSF56672">
    <property type="entry name" value="DNA/RNA polymerases"/>
    <property type="match status" value="1"/>
</dbReference>
<dbReference type="Proteomes" id="UP000324800">
    <property type="component" value="Unassembled WGS sequence"/>
</dbReference>
<dbReference type="AlphaFoldDB" id="A0A5J4V596"/>
<evidence type="ECO:0000259" key="1">
    <source>
        <dbReference type="PROSITE" id="PS50878"/>
    </source>
</evidence>
<dbReference type="PROSITE" id="PS50878">
    <property type="entry name" value="RT_POL"/>
    <property type="match status" value="1"/>
</dbReference>
<dbReference type="InterPro" id="IPR000477">
    <property type="entry name" value="RT_dom"/>
</dbReference>
<evidence type="ECO:0000313" key="3">
    <source>
        <dbReference type="Proteomes" id="UP000324800"/>
    </source>
</evidence>
<dbReference type="Gene3D" id="3.30.70.270">
    <property type="match status" value="1"/>
</dbReference>
<organism evidence="2 3">
    <name type="scientific">Streblomastix strix</name>
    <dbReference type="NCBI Taxonomy" id="222440"/>
    <lineage>
        <taxon>Eukaryota</taxon>
        <taxon>Metamonada</taxon>
        <taxon>Preaxostyla</taxon>
        <taxon>Oxymonadida</taxon>
        <taxon>Streblomastigidae</taxon>
        <taxon>Streblomastix</taxon>
    </lineage>
</organism>
<dbReference type="Pfam" id="PF00078">
    <property type="entry name" value="RVT_1"/>
    <property type="match status" value="1"/>
</dbReference>
<reference evidence="2 3" key="1">
    <citation type="submission" date="2019-03" db="EMBL/GenBank/DDBJ databases">
        <title>Single cell metagenomics reveals metabolic interactions within the superorganism composed of flagellate Streblomastix strix and complex community of Bacteroidetes bacteria on its surface.</title>
        <authorList>
            <person name="Treitli S.C."/>
            <person name="Kolisko M."/>
            <person name="Husnik F."/>
            <person name="Keeling P."/>
            <person name="Hampl V."/>
        </authorList>
    </citation>
    <scope>NUCLEOTIDE SEQUENCE [LARGE SCALE GENOMIC DNA]</scope>
    <source>
        <strain evidence="2">ST1C</strain>
    </source>
</reference>
<feature type="non-terminal residue" evidence="2">
    <location>
        <position position="352"/>
    </location>
</feature>
<name>A0A5J4V596_9EUKA</name>
<dbReference type="InterPro" id="IPR043128">
    <property type="entry name" value="Rev_trsase/Diguanyl_cyclase"/>
</dbReference>
<proteinExistence type="predicted"/>
<dbReference type="PANTHER" id="PTHR33050:SF7">
    <property type="entry name" value="RIBONUCLEASE H"/>
    <property type="match status" value="1"/>
</dbReference>
<dbReference type="OrthoDB" id="2371919at2759"/>
<evidence type="ECO:0000313" key="2">
    <source>
        <dbReference type="EMBL" id="KAA6377938.1"/>
    </source>
</evidence>
<accession>A0A5J4V596</accession>